<organism evidence="2 3">
    <name type="scientific">Gossypium arboreum</name>
    <name type="common">Tree cotton</name>
    <name type="synonym">Gossypium nanking</name>
    <dbReference type="NCBI Taxonomy" id="29729"/>
    <lineage>
        <taxon>Eukaryota</taxon>
        <taxon>Viridiplantae</taxon>
        <taxon>Streptophyta</taxon>
        <taxon>Embryophyta</taxon>
        <taxon>Tracheophyta</taxon>
        <taxon>Spermatophyta</taxon>
        <taxon>Magnoliopsida</taxon>
        <taxon>eudicotyledons</taxon>
        <taxon>Gunneridae</taxon>
        <taxon>Pentapetalae</taxon>
        <taxon>rosids</taxon>
        <taxon>malvids</taxon>
        <taxon>Malvales</taxon>
        <taxon>Malvaceae</taxon>
        <taxon>Malvoideae</taxon>
        <taxon>Gossypium</taxon>
    </lineage>
</organism>
<protein>
    <submittedName>
        <fullName evidence="2">Uncharacterized protein</fullName>
    </submittedName>
</protein>
<proteinExistence type="predicted"/>
<dbReference type="Proteomes" id="UP001358586">
    <property type="component" value="Chromosome 7"/>
</dbReference>
<evidence type="ECO:0000256" key="1">
    <source>
        <dbReference type="SAM" id="MobiDB-lite"/>
    </source>
</evidence>
<name>A0ABR0PE14_GOSAR</name>
<feature type="region of interest" description="Disordered" evidence="1">
    <location>
        <begin position="1"/>
        <end position="25"/>
    </location>
</feature>
<evidence type="ECO:0000313" key="2">
    <source>
        <dbReference type="EMBL" id="KAK5819544.1"/>
    </source>
</evidence>
<accession>A0ABR0PE14</accession>
<comment type="caution">
    <text evidence="2">The sequence shown here is derived from an EMBL/GenBank/DDBJ whole genome shotgun (WGS) entry which is preliminary data.</text>
</comment>
<gene>
    <name evidence="2" type="ORF">PVK06_024552</name>
</gene>
<reference evidence="2 3" key="1">
    <citation type="submission" date="2023-03" db="EMBL/GenBank/DDBJ databases">
        <title>WGS of Gossypium arboreum.</title>
        <authorList>
            <person name="Yu D."/>
        </authorList>
    </citation>
    <scope>NUCLEOTIDE SEQUENCE [LARGE SCALE GENOMIC DNA]</scope>
    <source>
        <tissue evidence="2">Leaf</tissue>
    </source>
</reference>
<dbReference type="PANTHER" id="PTHR32108">
    <property type="entry name" value="DNA-DIRECTED RNA POLYMERASE SUBUNIT ALPHA"/>
    <property type="match status" value="1"/>
</dbReference>
<feature type="compositionally biased region" description="Polar residues" evidence="1">
    <location>
        <begin position="8"/>
        <end position="23"/>
    </location>
</feature>
<dbReference type="EMBL" id="JARKNE010000007">
    <property type="protein sequence ID" value="KAK5819544.1"/>
    <property type="molecule type" value="Genomic_DNA"/>
</dbReference>
<keyword evidence="3" id="KW-1185">Reference proteome</keyword>
<sequence>MGIVKFNNAPSTKNPLPNHTDSGVNAIDRGIRKRTKKDVLEVKTPLRRVWKEMARRGLVTSNTEGNNNGMENYCEFHHKEGHRIQNCEGFRVVIQGLMDSKEIEFYEEVTEEEYKCASESLSSVPRVNYLVVIISRPKNEVGVQVTPKIIIQKPVVFSYKDSKRVPCNYNSNVTILGKRVQSAC</sequence>
<evidence type="ECO:0000313" key="3">
    <source>
        <dbReference type="Proteomes" id="UP001358586"/>
    </source>
</evidence>
<dbReference type="PANTHER" id="PTHR32108:SF5">
    <property type="entry name" value="DYNACTIN SUBUNIT 1-LIKE"/>
    <property type="match status" value="1"/>
</dbReference>